<proteinExistence type="predicted"/>
<gene>
    <name evidence="1" type="ORF">SteCoe_13591</name>
</gene>
<comment type="caution">
    <text evidence="1">The sequence shown here is derived from an EMBL/GenBank/DDBJ whole genome shotgun (WGS) entry which is preliminary data.</text>
</comment>
<organism evidence="1 2">
    <name type="scientific">Stentor coeruleus</name>
    <dbReference type="NCBI Taxonomy" id="5963"/>
    <lineage>
        <taxon>Eukaryota</taxon>
        <taxon>Sar</taxon>
        <taxon>Alveolata</taxon>
        <taxon>Ciliophora</taxon>
        <taxon>Postciliodesmatophora</taxon>
        <taxon>Heterotrichea</taxon>
        <taxon>Heterotrichida</taxon>
        <taxon>Stentoridae</taxon>
        <taxon>Stentor</taxon>
    </lineage>
</organism>
<dbReference type="Proteomes" id="UP000187209">
    <property type="component" value="Unassembled WGS sequence"/>
</dbReference>
<accession>A0A1R2C7Z6</accession>
<dbReference type="AlphaFoldDB" id="A0A1R2C7Z6"/>
<reference evidence="1 2" key="1">
    <citation type="submission" date="2016-11" db="EMBL/GenBank/DDBJ databases">
        <title>The macronuclear genome of Stentor coeruleus: a giant cell with tiny introns.</title>
        <authorList>
            <person name="Slabodnick M."/>
            <person name="Ruby J.G."/>
            <person name="Reiff S.B."/>
            <person name="Swart E.C."/>
            <person name="Gosai S."/>
            <person name="Prabakaran S."/>
            <person name="Witkowska E."/>
            <person name="Larue G.E."/>
            <person name="Fisher S."/>
            <person name="Freeman R.M."/>
            <person name="Gunawardena J."/>
            <person name="Chu W."/>
            <person name="Stover N.A."/>
            <person name="Gregory B.D."/>
            <person name="Nowacki M."/>
            <person name="Derisi J."/>
            <person name="Roy S.W."/>
            <person name="Marshall W.F."/>
            <person name="Sood P."/>
        </authorList>
    </citation>
    <scope>NUCLEOTIDE SEQUENCE [LARGE SCALE GENOMIC DNA]</scope>
    <source>
        <strain evidence="1">WM001</strain>
    </source>
</reference>
<evidence type="ECO:0000313" key="1">
    <source>
        <dbReference type="EMBL" id="OMJ85126.1"/>
    </source>
</evidence>
<keyword evidence="2" id="KW-1185">Reference proteome</keyword>
<sequence length="224" mass="26745">MKKIVSIDLKVLDLQSQTDEFSRKVKVETLIRSLFISFKPQIKWHPKKEYLRCKLIRGHKRANRKIKKGKLLYNNQKEMSEAAKFNWQNLSKAYLKFQSVLDSVSRTLFEPIKFKANKTKITTESSKSFNVDFCKRYFTEPGVRESYYYFIEYLFSDLNPDYLSKYLGFTCCQTNFHTLECAYKWLLMKRYANEIIIEDLQFEPWFPQEAVLLSPINNFIGNLE</sequence>
<dbReference type="OrthoDB" id="321314at2759"/>
<name>A0A1R2C7Z6_9CILI</name>
<dbReference type="EMBL" id="MPUH01000246">
    <property type="protein sequence ID" value="OMJ85126.1"/>
    <property type="molecule type" value="Genomic_DNA"/>
</dbReference>
<evidence type="ECO:0000313" key="2">
    <source>
        <dbReference type="Proteomes" id="UP000187209"/>
    </source>
</evidence>
<protein>
    <submittedName>
        <fullName evidence="1">Uncharacterized protein</fullName>
    </submittedName>
</protein>